<comment type="caution">
    <text evidence="9">The sequence shown here is derived from an EMBL/GenBank/DDBJ whole genome shotgun (WGS) entry which is preliminary data.</text>
</comment>
<evidence type="ECO:0000256" key="6">
    <source>
        <dbReference type="ARBA" id="ARBA00023136"/>
    </source>
</evidence>
<dbReference type="InterPro" id="IPR040423">
    <property type="entry name" value="PEA_transferase"/>
</dbReference>
<proteinExistence type="predicted"/>
<feature type="transmembrane region" description="Helical" evidence="7">
    <location>
        <begin position="155"/>
        <end position="174"/>
    </location>
</feature>
<evidence type="ECO:0000313" key="10">
    <source>
        <dbReference type="Proteomes" id="UP000027442"/>
    </source>
</evidence>
<keyword evidence="10" id="KW-1185">Reference proteome</keyword>
<sequence length="576" mass="65210">MRPLRQWVFFLAMFAAITLMPIEAIKHMYAYPDEVAAALLHLVAALALAYLLTCVVHAVGRKWFKCLAYVLPTWCVLLRSFLHYALKSELTPKTVMLVAETNAAEVSGFFSTFAISAGAFKSYALTILYMAIVVFAERHRVTWGRWLQHKLPSKLLAGTILTSFVALAYTYSAIPALMRCQTTADAEWWNIRYYAYSMDDLSIAAYSLYVPHLMKREMQDAIANNLAAARSTSHLANDADSLTMVVVIGESYIKSHAQIYGYPLPTTPRMVAEQKRGNLLAFTDYISPYNFTTEAVKAILSTNDVSAGQNWSQGALWPVVFKRAGYAVEMWSNQLVSADNVFTNYTLNGFIYHPQIRPVTYDSVHGSEGTLDGPLVSQALAHVKNHNRRHRLLLLHLNGQHFNAKDKYPDTPDFNVFSATDIKSAAPWLTTKKRQQVAEYDNATRYNDHVLGMVFDAMRNTSAVVVYLPDHGEEIYDWRDQYGRGTTPEHTSSYMHSMNDIPFIVWASPSFIHRNPEVWQRLQRAVARPGMSDGICHLLFGIANIRTPYYIAHKDIASDAWKPSRRIVYGKVEYKP</sequence>
<keyword evidence="3" id="KW-0808">Transferase</keyword>
<evidence type="ECO:0000256" key="3">
    <source>
        <dbReference type="ARBA" id="ARBA00022679"/>
    </source>
</evidence>
<dbReference type="PANTHER" id="PTHR30443">
    <property type="entry name" value="INNER MEMBRANE PROTEIN"/>
    <property type="match status" value="1"/>
</dbReference>
<dbReference type="HOGENOM" id="CLU_018534_3_1_10"/>
<accession>A0A069QRY4</accession>
<dbReference type="PANTHER" id="PTHR30443:SF2">
    <property type="entry name" value="PHOSPHOETHANOLAMINE TRANSFERASE EPTC"/>
    <property type="match status" value="1"/>
</dbReference>
<keyword evidence="4 7" id="KW-0812">Transmembrane</keyword>
<dbReference type="GO" id="GO:0005886">
    <property type="term" value="C:plasma membrane"/>
    <property type="evidence" value="ECO:0007669"/>
    <property type="project" value="UniProtKB-SubCell"/>
</dbReference>
<feature type="domain" description="Sulfatase N-terminal" evidence="8">
    <location>
        <begin position="243"/>
        <end position="511"/>
    </location>
</feature>
<dbReference type="SUPFAM" id="SSF53649">
    <property type="entry name" value="Alkaline phosphatase-like"/>
    <property type="match status" value="1"/>
</dbReference>
<keyword evidence="6 7" id="KW-0472">Membrane</keyword>
<dbReference type="eggNOG" id="COG2194">
    <property type="taxonomic scope" value="Bacteria"/>
</dbReference>
<dbReference type="InterPro" id="IPR000917">
    <property type="entry name" value="Sulfatase_N"/>
</dbReference>
<comment type="subcellular location">
    <subcellularLocation>
        <location evidence="1">Cell membrane</location>
        <topology evidence="1">Multi-pass membrane protein</topology>
    </subcellularLocation>
</comment>
<evidence type="ECO:0000256" key="7">
    <source>
        <dbReference type="SAM" id="Phobius"/>
    </source>
</evidence>
<dbReference type="GO" id="GO:0009244">
    <property type="term" value="P:lipopolysaccharide core region biosynthetic process"/>
    <property type="evidence" value="ECO:0007669"/>
    <property type="project" value="TreeGrafter"/>
</dbReference>
<dbReference type="AlphaFoldDB" id="A0A069QRY4"/>
<evidence type="ECO:0000256" key="4">
    <source>
        <dbReference type="ARBA" id="ARBA00022692"/>
    </source>
</evidence>
<dbReference type="EMBL" id="JNGW01000050">
    <property type="protein sequence ID" value="KDR52596.1"/>
    <property type="molecule type" value="Genomic_DNA"/>
</dbReference>
<dbReference type="InterPro" id="IPR058130">
    <property type="entry name" value="PEA_transf_C"/>
</dbReference>
<evidence type="ECO:0000256" key="1">
    <source>
        <dbReference type="ARBA" id="ARBA00004651"/>
    </source>
</evidence>
<feature type="transmembrane region" description="Helical" evidence="7">
    <location>
        <begin position="40"/>
        <end position="59"/>
    </location>
</feature>
<evidence type="ECO:0000256" key="2">
    <source>
        <dbReference type="ARBA" id="ARBA00022475"/>
    </source>
</evidence>
<evidence type="ECO:0000259" key="8">
    <source>
        <dbReference type="Pfam" id="PF00884"/>
    </source>
</evidence>
<organism evidence="9 10">
    <name type="scientific">Hoylesella loescheii DSM 19665 = JCM 12249 = ATCC 15930</name>
    <dbReference type="NCBI Taxonomy" id="1122985"/>
    <lineage>
        <taxon>Bacteria</taxon>
        <taxon>Pseudomonadati</taxon>
        <taxon>Bacteroidota</taxon>
        <taxon>Bacteroidia</taxon>
        <taxon>Bacteroidales</taxon>
        <taxon>Prevotellaceae</taxon>
        <taxon>Hoylesella</taxon>
    </lineage>
</organism>
<dbReference type="Gene3D" id="3.40.720.10">
    <property type="entry name" value="Alkaline Phosphatase, subunit A"/>
    <property type="match status" value="1"/>
</dbReference>
<dbReference type="PATRIC" id="fig|1122985.7.peg.1349"/>
<evidence type="ECO:0000256" key="5">
    <source>
        <dbReference type="ARBA" id="ARBA00022989"/>
    </source>
</evidence>
<dbReference type="CDD" id="cd16017">
    <property type="entry name" value="LptA"/>
    <property type="match status" value="1"/>
</dbReference>
<dbReference type="Pfam" id="PF00884">
    <property type="entry name" value="Sulfatase"/>
    <property type="match status" value="1"/>
</dbReference>
<feature type="transmembrane region" description="Helical" evidence="7">
    <location>
        <begin position="106"/>
        <end position="135"/>
    </location>
</feature>
<protein>
    <submittedName>
        <fullName evidence="9">Arylsulfatase</fullName>
    </submittedName>
</protein>
<keyword evidence="5 7" id="KW-1133">Transmembrane helix</keyword>
<keyword evidence="2" id="KW-1003">Cell membrane</keyword>
<dbReference type="GO" id="GO:0016776">
    <property type="term" value="F:phosphotransferase activity, phosphate group as acceptor"/>
    <property type="evidence" value="ECO:0007669"/>
    <property type="project" value="TreeGrafter"/>
</dbReference>
<gene>
    <name evidence="9" type="ORF">HMPREF1991_01301</name>
</gene>
<reference evidence="9 10" key="1">
    <citation type="submission" date="2013-08" db="EMBL/GenBank/DDBJ databases">
        <authorList>
            <person name="Weinstock G."/>
            <person name="Sodergren E."/>
            <person name="Wylie T."/>
            <person name="Fulton L."/>
            <person name="Fulton R."/>
            <person name="Fronick C."/>
            <person name="O'Laughlin M."/>
            <person name="Godfrey J."/>
            <person name="Miner T."/>
            <person name="Herter B."/>
            <person name="Appelbaum E."/>
            <person name="Cordes M."/>
            <person name="Lek S."/>
            <person name="Wollam A."/>
            <person name="Pepin K.H."/>
            <person name="Palsikar V.B."/>
            <person name="Mitreva M."/>
            <person name="Wilson R.K."/>
        </authorList>
    </citation>
    <scope>NUCLEOTIDE SEQUENCE [LARGE SCALE GENOMIC DNA]</scope>
    <source>
        <strain evidence="9 10">ATCC 15930</strain>
    </source>
</reference>
<feature type="transmembrane region" description="Helical" evidence="7">
    <location>
        <begin position="66"/>
        <end position="86"/>
    </location>
</feature>
<evidence type="ECO:0000313" key="9">
    <source>
        <dbReference type="EMBL" id="KDR52596.1"/>
    </source>
</evidence>
<dbReference type="InterPro" id="IPR017850">
    <property type="entry name" value="Alkaline_phosphatase_core_sf"/>
</dbReference>
<dbReference type="Proteomes" id="UP000027442">
    <property type="component" value="Unassembled WGS sequence"/>
</dbReference>
<name>A0A069QRY4_HOYLO</name>